<dbReference type="GO" id="GO:0006046">
    <property type="term" value="P:N-acetylglucosamine catabolic process"/>
    <property type="evidence" value="ECO:0007669"/>
    <property type="project" value="TreeGrafter"/>
</dbReference>
<evidence type="ECO:0000313" key="7">
    <source>
        <dbReference type="EMBL" id="TCS86036.1"/>
    </source>
</evidence>
<dbReference type="Pfam" id="PF01979">
    <property type="entry name" value="Amidohydro_1"/>
    <property type="match status" value="1"/>
</dbReference>
<dbReference type="InterPro" id="IPR003764">
    <property type="entry name" value="GlcNAc_6-P_deAcase"/>
</dbReference>
<dbReference type="Proteomes" id="UP000295807">
    <property type="component" value="Unassembled WGS sequence"/>
</dbReference>
<accession>A0A4R3KQ22</accession>
<keyword evidence="3" id="KW-0378">Hydrolase</keyword>
<dbReference type="InterPro" id="IPR032466">
    <property type="entry name" value="Metal_Hydrolase"/>
</dbReference>
<gene>
    <name evidence="7" type="ORF">EDD80_10962</name>
</gene>
<dbReference type="SUPFAM" id="SSF51556">
    <property type="entry name" value="Metallo-dependent hydrolases"/>
    <property type="match status" value="1"/>
</dbReference>
<dbReference type="NCBIfam" id="TIGR00221">
    <property type="entry name" value="nagA"/>
    <property type="match status" value="1"/>
</dbReference>
<evidence type="ECO:0000256" key="4">
    <source>
        <dbReference type="ARBA" id="ARBA00023277"/>
    </source>
</evidence>
<organism evidence="7 8">
    <name type="scientific">Anseongella ginsenosidimutans</name>
    <dbReference type="NCBI Taxonomy" id="496056"/>
    <lineage>
        <taxon>Bacteria</taxon>
        <taxon>Pseudomonadati</taxon>
        <taxon>Bacteroidota</taxon>
        <taxon>Sphingobacteriia</taxon>
        <taxon>Sphingobacteriales</taxon>
        <taxon>Sphingobacteriaceae</taxon>
        <taxon>Anseongella</taxon>
    </lineage>
</organism>
<dbReference type="AlphaFoldDB" id="A0A4R3KQ22"/>
<evidence type="ECO:0000256" key="1">
    <source>
        <dbReference type="ARBA" id="ARBA00010716"/>
    </source>
</evidence>
<dbReference type="PANTHER" id="PTHR11113:SF14">
    <property type="entry name" value="N-ACETYLGLUCOSAMINE-6-PHOSPHATE DEACETYLASE"/>
    <property type="match status" value="1"/>
</dbReference>
<evidence type="ECO:0000313" key="8">
    <source>
        <dbReference type="Proteomes" id="UP000295807"/>
    </source>
</evidence>
<comment type="similarity">
    <text evidence="1">Belongs to the metallo-dependent hydrolases superfamily. NagA family.</text>
</comment>
<evidence type="ECO:0000256" key="3">
    <source>
        <dbReference type="ARBA" id="ARBA00022801"/>
    </source>
</evidence>
<feature type="domain" description="Amidohydrolase-related" evidence="6">
    <location>
        <begin position="105"/>
        <end position="419"/>
    </location>
</feature>
<dbReference type="SUPFAM" id="SSF51338">
    <property type="entry name" value="Composite domain of metallo-dependent hydrolases"/>
    <property type="match status" value="1"/>
</dbReference>
<evidence type="ECO:0000256" key="5">
    <source>
        <dbReference type="SAM" id="MobiDB-lite"/>
    </source>
</evidence>
<keyword evidence="2" id="KW-0479">Metal-binding</keyword>
<dbReference type="OrthoDB" id="9776488at2"/>
<evidence type="ECO:0000259" key="6">
    <source>
        <dbReference type="Pfam" id="PF01979"/>
    </source>
</evidence>
<proteinExistence type="inferred from homology"/>
<evidence type="ECO:0000256" key="2">
    <source>
        <dbReference type="ARBA" id="ARBA00022723"/>
    </source>
</evidence>
<protein>
    <submittedName>
        <fullName evidence="7">N-acetylglucosamine 6-phosphate deacetylase</fullName>
    </submittedName>
</protein>
<dbReference type="RefSeq" id="WP_132129842.1">
    <property type="nucleotide sequence ID" value="NZ_CP042432.1"/>
</dbReference>
<dbReference type="PANTHER" id="PTHR11113">
    <property type="entry name" value="N-ACETYLGLUCOSAMINE-6-PHOSPHATE DEACETYLASE"/>
    <property type="match status" value="1"/>
</dbReference>
<reference evidence="7 8" key="1">
    <citation type="submission" date="2019-03" db="EMBL/GenBank/DDBJ databases">
        <title>Genomic Encyclopedia of Type Strains, Phase IV (KMG-IV): sequencing the most valuable type-strain genomes for metagenomic binning, comparative biology and taxonomic classification.</title>
        <authorList>
            <person name="Goeker M."/>
        </authorList>
    </citation>
    <scope>NUCLEOTIDE SEQUENCE [LARGE SCALE GENOMIC DNA]</scope>
    <source>
        <strain evidence="7 8">DSM 21100</strain>
    </source>
</reference>
<dbReference type="InterPro" id="IPR006680">
    <property type="entry name" value="Amidohydro-rel"/>
</dbReference>
<feature type="region of interest" description="Disordered" evidence="5">
    <location>
        <begin position="32"/>
        <end position="88"/>
    </location>
</feature>
<sequence length="443" mass="47571">MKVFINGQVFDGKTFSADTWVWVDKGEIVRTTPARTGLPGGAEPAGRVDANGGQGAAGRAGDAEPAGPVANGGQGAAGGAGDGHSYTAGDVPGDVPEVIDLQGNYLVPGLIDLHVMGGSGIYFSNEPTAEAVESISGAHLRYGVTSWLPTLITAPPETIFKSISAVRQAMQRLPGNVLGMHLEGPFLHPEKRGAHKEVLLRKPDDALLDDIISEGKDVIRVITIAPELFTERQLEKLLESGMRVAVAHSMVGCREAMHYFDKGIGLVTHLYNAMRQFNSREPGLVGAAFTHPSIRAAIIADGVHVDFEAVKIAQRLLKDRLYLVSDCTFIDYPFDHFEFEGVTVYNKDGKFINEEGKLAGSSITVYHAIKNCVEQGVCTLEEALAKATSIPASIMQMETRIGVIQEGARANLLVLDKDLQRKQQWLNGLPVNQGDNLHVTSGN</sequence>
<dbReference type="GO" id="GO:0046872">
    <property type="term" value="F:metal ion binding"/>
    <property type="evidence" value="ECO:0007669"/>
    <property type="project" value="UniProtKB-KW"/>
</dbReference>
<dbReference type="GO" id="GO:0008448">
    <property type="term" value="F:N-acetylglucosamine-6-phosphate deacetylase activity"/>
    <property type="evidence" value="ECO:0007669"/>
    <property type="project" value="InterPro"/>
</dbReference>
<keyword evidence="4" id="KW-0119">Carbohydrate metabolism</keyword>
<comment type="caution">
    <text evidence="7">The sequence shown here is derived from an EMBL/GenBank/DDBJ whole genome shotgun (WGS) entry which is preliminary data.</text>
</comment>
<keyword evidence="8" id="KW-1185">Reference proteome</keyword>
<dbReference type="Gene3D" id="3.20.20.140">
    <property type="entry name" value="Metal-dependent hydrolases"/>
    <property type="match status" value="1"/>
</dbReference>
<dbReference type="Gene3D" id="2.30.40.10">
    <property type="entry name" value="Urease, subunit C, domain 1"/>
    <property type="match status" value="1"/>
</dbReference>
<name>A0A4R3KQ22_9SPHI</name>
<dbReference type="EMBL" id="SMAD01000009">
    <property type="protein sequence ID" value="TCS86036.1"/>
    <property type="molecule type" value="Genomic_DNA"/>
</dbReference>
<dbReference type="InterPro" id="IPR011059">
    <property type="entry name" value="Metal-dep_hydrolase_composite"/>
</dbReference>
<feature type="compositionally biased region" description="Gly residues" evidence="5">
    <location>
        <begin position="70"/>
        <end position="82"/>
    </location>
</feature>